<dbReference type="InterPro" id="IPR001962">
    <property type="entry name" value="Asn_synthase"/>
</dbReference>
<sequence length="121" mass="12888">MIEAALAVRPCERAAPPGRGKPLLAAAVRDLVPDDILGRTPGGHYGEDVMDGMRRHRRALLELFDGSELGRMGLVDDAAVRAALRTTPVTVAPLLALEPTLACEAWLRTLAAGRQREGATP</sequence>
<dbReference type="Pfam" id="PF00733">
    <property type="entry name" value="Asn_synthase"/>
    <property type="match status" value="1"/>
</dbReference>
<feature type="domain" description="Asparagine synthetase" evidence="1">
    <location>
        <begin position="2"/>
        <end position="108"/>
    </location>
</feature>
<dbReference type="RefSeq" id="WP_207555497.1">
    <property type="nucleotide sequence ID" value="NZ_CP071595.1"/>
</dbReference>
<gene>
    <name evidence="2" type="ORF">J3S04_14540</name>
</gene>
<evidence type="ECO:0000259" key="1">
    <source>
        <dbReference type="Pfam" id="PF00733"/>
    </source>
</evidence>
<dbReference type="Proteomes" id="UP000671836">
    <property type="component" value="Chromosome"/>
</dbReference>
<dbReference type="EMBL" id="CP071595">
    <property type="protein sequence ID" value="QSY51937.1"/>
    <property type="molecule type" value="Genomic_DNA"/>
</dbReference>
<organism evidence="2 3">
    <name type="scientific">Streptomyces griseocarneus</name>
    <dbReference type="NCBI Taxonomy" id="51201"/>
    <lineage>
        <taxon>Bacteria</taxon>
        <taxon>Bacillati</taxon>
        <taxon>Actinomycetota</taxon>
        <taxon>Actinomycetes</taxon>
        <taxon>Kitasatosporales</taxon>
        <taxon>Streptomycetaceae</taxon>
        <taxon>Streptomyces</taxon>
    </lineage>
</organism>
<evidence type="ECO:0000313" key="2">
    <source>
        <dbReference type="EMBL" id="QSY51937.1"/>
    </source>
</evidence>
<protein>
    <recommendedName>
        <fullName evidence="1">Asparagine synthetase domain-containing protein</fullName>
    </recommendedName>
</protein>
<evidence type="ECO:0000313" key="3">
    <source>
        <dbReference type="Proteomes" id="UP000671836"/>
    </source>
</evidence>
<accession>A0ABX7RVY2</accession>
<keyword evidence="3" id="KW-1185">Reference proteome</keyword>
<name>A0ABX7RVY2_9ACTN</name>
<reference evidence="2 3" key="1">
    <citation type="submission" date="2021-03" db="EMBL/GenBank/DDBJ databases">
        <title>Streptomyces strains.</title>
        <authorList>
            <person name="Lund M.B."/>
            <person name="Toerring T."/>
        </authorList>
    </citation>
    <scope>NUCLEOTIDE SEQUENCE [LARGE SCALE GENOMIC DNA]</scope>
    <source>
        <strain evidence="2 3">KCC S-1010</strain>
    </source>
</reference>
<proteinExistence type="predicted"/>